<evidence type="ECO:0000313" key="3">
    <source>
        <dbReference type="EMBL" id="GIJ59975.1"/>
    </source>
</evidence>
<protein>
    <recommendedName>
        <fullName evidence="5">LPXTG-motif cell wall anchor domain-containing protein</fullName>
    </recommendedName>
</protein>
<organism evidence="3 4">
    <name type="scientific">Virgisporangium aurantiacum</name>
    <dbReference type="NCBI Taxonomy" id="175570"/>
    <lineage>
        <taxon>Bacteria</taxon>
        <taxon>Bacillati</taxon>
        <taxon>Actinomycetota</taxon>
        <taxon>Actinomycetes</taxon>
        <taxon>Micromonosporales</taxon>
        <taxon>Micromonosporaceae</taxon>
        <taxon>Virgisporangium</taxon>
    </lineage>
</organism>
<keyword evidence="1" id="KW-1133">Transmembrane helix</keyword>
<comment type="caution">
    <text evidence="3">The sequence shown here is derived from an EMBL/GenBank/DDBJ whole genome shotgun (WGS) entry which is preliminary data.</text>
</comment>
<keyword evidence="1" id="KW-0812">Transmembrane</keyword>
<proteinExistence type="predicted"/>
<feature type="signal peptide" evidence="2">
    <location>
        <begin position="1"/>
        <end position="37"/>
    </location>
</feature>
<keyword evidence="4" id="KW-1185">Reference proteome</keyword>
<evidence type="ECO:0000256" key="1">
    <source>
        <dbReference type="SAM" id="Phobius"/>
    </source>
</evidence>
<sequence length="353" mass="37161">MRRFARLPSRILAVSAATFIGALGAVALTAAPASAHHATLVSTTECVVGKPNTAKVTWTITNTWRGQATVTGVVLEVAGSAPAAEVGDIKNTATVRRNNGTLVGSKEFSTTGKPPTLKATVGWDDKVAEDVGNEAVWPKDNCAPKKVPTYKAVSNCDGTQTITIVNTSDATRKFVVNGNGAWKETKDLKVGEEWVVLVPQEHARKPSIKWKLDGANKWEVDEEVSWVKPDTCFTAKSESTCEALKITVENTGAKAIKAVITVGETPKETTIEPGKNNVFTAEGVEGLVAKLVVNDGKAQEFTWTKPTDCGGAGGGLPTTGVNAGLLAGAAFVLVSGGGGLFYLARRRRIRFAA</sequence>
<dbReference type="EMBL" id="BOPG01000049">
    <property type="protein sequence ID" value="GIJ59975.1"/>
    <property type="molecule type" value="Genomic_DNA"/>
</dbReference>
<keyword evidence="1" id="KW-0472">Membrane</keyword>
<feature type="chain" id="PRO_5038982981" description="LPXTG-motif cell wall anchor domain-containing protein" evidence="2">
    <location>
        <begin position="38"/>
        <end position="353"/>
    </location>
</feature>
<dbReference type="Proteomes" id="UP000612585">
    <property type="component" value="Unassembled WGS sequence"/>
</dbReference>
<dbReference type="RefSeq" id="WP_204003538.1">
    <property type="nucleotide sequence ID" value="NZ_BOPG01000049.1"/>
</dbReference>
<evidence type="ECO:0000256" key="2">
    <source>
        <dbReference type="SAM" id="SignalP"/>
    </source>
</evidence>
<gene>
    <name evidence="3" type="ORF">Vau01_074910</name>
</gene>
<accession>A0A8J3ZE25</accession>
<reference evidence="3" key="1">
    <citation type="submission" date="2021-01" db="EMBL/GenBank/DDBJ databases">
        <title>Whole genome shotgun sequence of Virgisporangium aurantiacum NBRC 16421.</title>
        <authorList>
            <person name="Komaki H."/>
            <person name="Tamura T."/>
        </authorList>
    </citation>
    <scope>NUCLEOTIDE SEQUENCE</scope>
    <source>
        <strain evidence="3">NBRC 16421</strain>
    </source>
</reference>
<evidence type="ECO:0008006" key="5">
    <source>
        <dbReference type="Google" id="ProtNLM"/>
    </source>
</evidence>
<evidence type="ECO:0000313" key="4">
    <source>
        <dbReference type="Proteomes" id="UP000612585"/>
    </source>
</evidence>
<dbReference type="AlphaFoldDB" id="A0A8J3ZE25"/>
<feature type="transmembrane region" description="Helical" evidence="1">
    <location>
        <begin position="325"/>
        <end position="344"/>
    </location>
</feature>
<keyword evidence="2" id="KW-0732">Signal</keyword>
<name>A0A8J3ZE25_9ACTN</name>